<proteinExistence type="predicted"/>
<dbReference type="eggNOG" id="COG2133">
    <property type="taxonomic scope" value="Bacteria"/>
</dbReference>
<feature type="region of interest" description="Disordered" evidence="1">
    <location>
        <begin position="323"/>
        <end position="345"/>
    </location>
</feature>
<dbReference type="STRING" id="68170.GCA_000974445_04534"/>
<dbReference type="InterPro" id="IPR011041">
    <property type="entry name" value="Quinoprot_gluc/sorb_DH_b-prop"/>
</dbReference>
<feature type="compositionally biased region" description="Polar residues" evidence="1">
    <location>
        <begin position="323"/>
        <end position="333"/>
    </location>
</feature>
<dbReference type="AlphaFoldDB" id="A0A0F0H9X0"/>
<evidence type="ECO:0000259" key="3">
    <source>
        <dbReference type="Pfam" id="PF07995"/>
    </source>
</evidence>
<dbReference type="Proteomes" id="UP000033393">
    <property type="component" value="Unassembled WGS sequence"/>
</dbReference>
<dbReference type="PANTHER" id="PTHR19328">
    <property type="entry name" value="HEDGEHOG-INTERACTING PROTEIN"/>
    <property type="match status" value="1"/>
</dbReference>
<feature type="domain" description="Glucose/Sorbosone dehydrogenase" evidence="3">
    <location>
        <begin position="43"/>
        <end position="329"/>
    </location>
</feature>
<accession>A0A0F0H9X0</accession>
<dbReference type="OrthoDB" id="9770043at2"/>
<feature type="compositionally biased region" description="Basic and acidic residues" evidence="1">
    <location>
        <begin position="336"/>
        <end position="345"/>
    </location>
</feature>
<evidence type="ECO:0000256" key="2">
    <source>
        <dbReference type="SAM" id="SignalP"/>
    </source>
</evidence>
<organism evidence="4 5">
    <name type="scientific">Lentzea aerocolonigenes</name>
    <name type="common">Lechevalieria aerocolonigenes</name>
    <name type="synonym">Saccharothrix aerocolonigenes</name>
    <dbReference type="NCBI Taxonomy" id="68170"/>
    <lineage>
        <taxon>Bacteria</taxon>
        <taxon>Bacillati</taxon>
        <taxon>Actinomycetota</taxon>
        <taxon>Actinomycetes</taxon>
        <taxon>Pseudonocardiales</taxon>
        <taxon>Pseudonocardiaceae</taxon>
        <taxon>Lentzea</taxon>
    </lineage>
</organism>
<feature type="chain" id="PRO_5002441869" description="Glucose/Sorbosone dehydrogenase domain-containing protein" evidence="2">
    <location>
        <begin position="28"/>
        <end position="345"/>
    </location>
</feature>
<dbReference type="PATRIC" id="fig|68170.10.peg.4910"/>
<reference evidence="4 5" key="1">
    <citation type="submission" date="2015-02" db="EMBL/GenBank/DDBJ databases">
        <authorList>
            <person name="Ju K.-S."/>
            <person name="Doroghazi J.R."/>
            <person name="Metcalf W."/>
        </authorList>
    </citation>
    <scope>NUCLEOTIDE SEQUENCE [LARGE SCALE GENOMIC DNA]</scope>
    <source>
        <strain evidence="4 5">NRRL B-16140</strain>
    </source>
</reference>
<dbReference type="InterPro" id="IPR011042">
    <property type="entry name" value="6-blade_b-propeller_TolB-like"/>
</dbReference>
<evidence type="ECO:0000256" key="1">
    <source>
        <dbReference type="SAM" id="MobiDB-lite"/>
    </source>
</evidence>
<evidence type="ECO:0000313" key="4">
    <source>
        <dbReference type="EMBL" id="KJK52320.1"/>
    </source>
</evidence>
<gene>
    <name evidence="4" type="ORF">UK23_04125</name>
</gene>
<sequence>MRARRIAVAAACTAVAASLCVIPGASAQDGPSAQAVRTLATKLDIPWDIEFAPDGSGIFTERDTKKIKKIKGTTVTTLDTVEQAQTTGGEGGLLGLALSKSFATDNTVFIYYSTANDNRVAKMKIGGTPEPIVTGIPKNTYHNGGGLEFGPDGFLWATTGDGQNKPNAQNWNSLGGKVLRFDTAGKPAAGNPRAGSIVYSIGHRNVQGITWIGTTAYATEFGDSKTDELNKIEAGKNYGWPNCEGNCNVAGMTNPVKTWSNKEAGPTGIALYKGALYIGAVTGKRVWKIPVNGTSLGTPQSVFTGYGRVRAVAAAPDGTLWLSTSNQDNNGSPGATDDRILSTDG</sequence>
<protein>
    <recommendedName>
        <fullName evidence="3">Glucose/Sorbosone dehydrogenase domain-containing protein</fullName>
    </recommendedName>
</protein>
<evidence type="ECO:0000313" key="5">
    <source>
        <dbReference type="Proteomes" id="UP000033393"/>
    </source>
</evidence>
<dbReference type="EMBL" id="JYJG01000016">
    <property type="protein sequence ID" value="KJK52320.1"/>
    <property type="molecule type" value="Genomic_DNA"/>
</dbReference>
<comment type="caution">
    <text evidence="4">The sequence shown here is derived from an EMBL/GenBank/DDBJ whole genome shotgun (WGS) entry which is preliminary data.</text>
</comment>
<dbReference type="PANTHER" id="PTHR19328:SF13">
    <property type="entry name" value="HIPL1 PROTEIN"/>
    <property type="match status" value="1"/>
</dbReference>
<keyword evidence="5" id="KW-1185">Reference proteome</keyword>
<dbReference type="RefSeq" id="WP_045309987.1">
    <property type="nucleotide sequence ID" value="NZ_JYJG01000016.1"/>
</dbReference>
<feature type="signal peptide" evidence="2">
    <location>
        <begin position="1"/>
        <end position="27"/>
    </location>
</feature>
<dbReference type="Pfam" id="PF07995">
    <property type="entry name" value="GSDH"/>
    <property type="match status" value="1"/>
</dbReference>
<dbReference type="Gene3D" id="2.120.10.30">
    <property type="entry name" value="TolB, C-terminal domain"/>
    <property type="match status" value="1"/>
</dbReference>
<dbReference type="InterPro" id="IPR012938">
    <property type="entry name" value="Glc/Sorbosone_DH"/>
</dbReference>
<name>A0A0F0H9X0_LENAE</name>
<keyword evidence="2" id="KW-0732">Signal</keyword>
<dbReference type="SUPFAM" id="SSF50952">
    <property type="entry name" value="Soluble quinoprotein glucose dehydrogenase"/>
    <property type="match status" value="1"/>
</dbReference>